<name>A0A9Q0VRJ4_SALPP</name>
<accession>A0A9Q0VRJ4</accession>
<evidence type="ECO:0000256" key="6">
    <source>
        <dbReference type="ARBA" id="ARBA00022825"/>
    </source>
</evidence>
<comment type="caution">
    <text evidence="7">Lacks conserved residue(s) required for the propagation of feature annotation.</text>
</comment>
<dbReference type="OrthoDB" id="820593at2759"/>
<reference evidence="10" key="1">
    <citation type="submission" date="2022-11" db="EMBL/GenBank/DDBJ databases">
        <authorList>
            <person name="Hyden B.L."/>
            <person name="Feng K."/>
            <person name="Yates T."/>
            <person name="Jawdy S."/>
            <person name="Smart L.B."/>
            <person name="Muchero W."/>
        </authorList>
    </citation>
    <scope>NUCLEOTIDE SEQUENCE</scope>
    <source>
        <tissue evidence="10">Shoot tip</tissue>
    </source>
</reference>
<proteinExistence type="inferred from homology"/>
<dbReference type="InterPro" id="IPR036852">
    <property type="entry name" value="Peptidase_S8/S53_dom_sf"/>
</dbReference>
<dbReference type="FunFam" id="2.60.40.2310:FF:000001">
    <property type="entry name" value="Subtilisin-like protease SBT1.5"/>
    <property type="match status" value="1"/>
</dbReference>
<dbReference type="Pfam" id="PF00082">
    <property type="entry name" value="Peptidase_S8"/>
    <property type="match status" value="1"/>
</dbReference>
<dbReference type="GO" id="GO:0005576">
    <property type="term" value="C:extracellular region"/>
    <property type="evidence" value="ECO:0007669"/>
    <property type="project" value="UniProtKB-SubCell"/>
</dbReference>
<evidence type="ECO:0000256" key="4">
    <source>
        <dbReference type="ARBA" id="ARBA00022729"/>
    </source>
</evidence>
<evidence type="ECO:0000313" key="11">
    <source>
        <dbReference type="Proteomes" id="UP001151532"/>
    </source>
</evidence>
<dbReference type="AlphaFoldDB" id="A0A9Q0VRJ4"/>
<evidence type="ECO:0000256" key="7">
    <source>
        <dbReference type="PROSITE-ProRule" id="PRU01240"/>
    </source>
</evidence>
<dbReference type="InterPro" id="IPR045051">
    <property type="entry name" value="SBT"/>
</dbReference>
<evidence type="ECO:0000313" key="10">
    <source>
        <dbReference type="EMBL" id="KAJ6753467.1"/>
    </source>
</evidence>
<organism evidence="10 11">
    <name type="scientific">Salix purpurea</name>
    <name type="common">Purple osier willow</name>
    <dbReference type="NCBI Taxonomy" id="77065"/>
    <lineage>
        <taxon>Eukaryota</taxon>
        <taxon>Viridiplantae</taxon>
        <taxon>Streptophyta</taxon>
        <taxon>Embryophyta</taxon>
        <taxon>Tracheophyta</taxon>
        <taxon>Spermatophyta</taxon>
        <taxon>Magnoliopsida</taxon>
        <taxon>eudicotyledons</taxon>
        <taxon>Gunneridae</taxon>
        <taxon>Pentapetalae</taxon>
        <taxon>rosids</taxon>
        <taxon>fabids</taxon>
        <taxon>Malpighiales</taxon>
        <taxon>Salicaceae</taxon>
        <taxon>Saliceae</taxon>
        <taxon>Salix</taxon>
    </lineage>
</organism>
<dbReference type="EMBL" id="JAPFFK010000007">
    <property type="protein sequence ID" value="KAJ6753467.1"/>
    <property type="molecule type" value="Genomic_DNA"/>
</dbReference>
<dbReference type="InterPro" id="IPR000209">
    <property type="entry name" value="Peptidase_S8/S53_dom"/>
</dbReference>
<sequence length="258" mass="27313">MAQPDIAAPGVSILAATSPLDRFQDDGYVMNSGTSMAAPHVAGIVALLKTIHPDWSPAAFRSALVTTGWRNHPSSGFPIFYEGSPQKLANPFDYGGGIANPNGAADPGLVYDMGTADYINYLCAMDYNSTAISSLTGQSTVCPGEESSFSGVNLPSITIPNLINSTTLTRTVTNVGASNNIYRAVIEPPFGTSVSVKPNVLVFNRKTKKLTFSVTVTTAHQVNTGYFFGSITWTDGVHSVRSPLSVRTEILQPCSSVN</sequence>
<protein>
    <submittedName>
        <fullName evidence="10">SUBTILISIN-LIKE PROTEASE SBT3.1-RELATED</fullName>
    </submittedName>
</protein>
<evidence type="ECO:0000256" key="2">
    <source>
        <dbReference type="ARBA" id="ARBA00011073"/>
    </source>
</evidence>
<feature type="domain" description="Peptidase S8/S53" evidence="8">
    <location>
        <begin position="2"/>
        <end position="68"/>
    </location>
</feature>
<dbReference type="Gene3D" id="2.60.40.2310">
    <property type="match status" value="1"/>
</dbReference>
<dbReference type="InterPro" id="IPR041469">
    <property type="entry name" value="Subtilisin-like_FN3"/>
</dbReference>
<evidence type="ECO:0000256" key="5">
    <source>
        <dbReference type="ARBA" id="ARBA00022801"/>
    </source>
</evidence>
<comment type="caution">
    <text evidence="10">The sequence shown here is derived from an EMBL/GenBank/DDBJ whole genome shotgun (WGS) entry which is preliminary data.</text>
</comment>
<reference evidence="10" key="2">
    <citation type="journal article" date="2023" name="Int. J. Mol. Sci.">
        <title>De Novo Assembly and Annotation of 11 Diverse Shrub Willow (Salix) Genomes Reveals Novel Gene Organization in Sex-Linked Regions.</title>
        <authorList>
            <person name="Hyden B."/>
            <person name="Feng K."/>
            <person name="Yates T.B."/>
            <person name="Jawdy S."/>
            <person name="Cereghino C."/>
            <person name="Smart L.B."/>
            <person name="Muchero W."/>
        </authorList>
    </citation>
    <scope>NUCLEOTIDE SEQUENCE</scope>
    <source>
        <tissue evidence="10">Shoot tip</tissue>
    </source>
</reference>
<dbReference type="Pfam" id="PF17766">
    <property type="entry name" value="fn3_6"/>
    <property type="match status" value="1"/>
</dbReference>
<evidence type="ECO:0000259" key="8">
    <source>
        <dbReference type="Pfam" id="PF00082"/>
    </source>
</evidence>
<keyword evidence="3 10" id="KW-0645">Protease</keyword>
<dbReference type="SUPFAM" id="SSF52743">
    <property type="entry name" value="Subtilisin-like"/>
    <property type="match status" value="1"/>
</dbReference>
<evidence type="ECO:0000256" key="3">
    <source>
        <dbReference type="ARBA" id="ARBA00022670"/>
    </source>
</evidence>
<comment type="subcellular location">
    <subcellularLocation>
        <location evidence="1">Secreted</location>
    </subcellularLocation>
</comment>
<comment type="similarity">
    <text evidence="2 7">Belongs to the peptidase S8 family.</text>
</comment>
<dbReference type="GO" id="GO:0004252">
    <property type="term" value="F:serine-type endopeptidase activity"/>
    <property type="evidence" value="ECO:0007669"/>
    <property type="project" value="InterPro"/>
</dbReference>
<dbReference type="Gene3D" id="3.40.50.200">
    <property type="entry name" value="Peptidase S8/S53 domain"/>
    <property type="match status" value="1"/>
</dbReference>
<keyword evidence="4" id="KW-0732">Signal</keyword>
<dbReference type="PANTHER" id="PTHR10795">
    <property type="entry name" value="PROPROTEIN CONVERTASE SUBTILISIN/KEXIN"/>
    <property type="match status" value="1"/>
</dbReference>
<evidence type="ECO:0000256" key="1">
    <source>
        <dbReference type="ARBA" id="ARBA00004613"/>
    </source>
</evidence>
<dbReference type="GO" id="GO:0006508">
    <property type="term" value="P:proteolysis"/>
    <property type="evidence" value="ECO:0007669"/>
    <property type="project" value="UniProtKB-KW"/>
</dbReference>
<keyword evidence="11" id="KW-1185">Reference proteome</keyword>
<gene>
    <name evidence="10" type="ORF">OIU79_026320</name>
</gene>
<feature type="domain" description="Subtilisin-like protease fibronectin type-III" evidence="9">
    <location>
        <begin position="152"/>
        <end position="246"/>
    </location>
</feature>
<dbReference type="PROSITE" id="PS51892">
    <property type="entry name" value="SUBTILASE"/>
    <property type="match status" value="1"/>
</dbReference>
<dbReference type="Proteomes" id="UP001151532">
    <property type="component" value="Chromosome 16"/>
</dbReference>
<keyword evidence="6" id="KW-0720">Serine protease</keyword>
<keyword evidence="5" id="KW-0378">Hydrolase</keyword>
<dbReference type="PROSITE" id="PS00138">
    <property type="entry name" value="SUBTILASE_SER"/>
    <property type="match status" value="1"/>
</dbReference>
<evidence type="ECO:0000259" key="9">
    <source>
        <dbReference type="Pfam" id="PF17766"/>
    </source>
</evidence>
<dbReference type="InterPro" id="IPR023828">
    <property type="entry name" value="Peptidase_S8_Ser-AS"/>
</dbReference>